<dbReference type="GO" id="GO:0015171">
    <property type="term" value="F:amino acid transmembrane transporter activity"/>
    <property type="evidence" value="ECO:0000318"/>
    <property type="project" value="GO_Central"/>
</dbReference>
<feature type="transmembrane region" description="Helical" evidence="8">
    <location>
        <begin position="341"/>
        <end position="362"/>
    </location>
</feature>
<dbReference type="EnsemblPlants" id="Pp3c3_22670V3.2">
    <property type="protein sequence ID" value="Pp3c3_22670V3.2"/>
    <property type="gene ID" value="Pp3c3_22670"/>
</dbReference>
<protein>
    <recommendedName>
        <fullName evidence="9">Amino acid transporter transmembrane domain-containing protein</fullName>
    </recommendedName>
</protein>
<organism evidence="10">
    <name type="scientific">Physcomitrium patens</name>
    <name type="common">Spreading-leaved earth moss</name>
    <name type="synonym">Physcomitrella patens</name>
    <dbReference type="NCBI Taxonomy" id="3218"/>
    <lineage>
        <taxon>Eukaryota</taxon>
        <taxon>Viridiplantae</taxon>
        <taxon>Streptophyta</taxon>
        <taxon>Embryophyta</taxon>
        <taxon>Bryophyta</taxon>
        <taxon>Bryophytina</taxon>
        <taxon>Bryopsida</taxon>
        <taxon>Funariidae</taxon>
        <taxon>Funariales</taxon>
        <taxon>Funariaceae</taxon>
        <taxon>Physcomitrium</taxon>
    </lineage>
</organism>
<dbReference type="RefSeq" id="XP_024370005.1">
    <property type="nucleotide sequence ID" value="XM_024514237.2"/>
</dbReference>
<dbReference type="GO" id="GO:0031090">
    <property type="term" value="C:organelle membrane"/>
    <property type="evidence" value="ECO:0007669"/>
    <property type="project" value="UniProtKB-ARBA"/>
</dbReference>
<dbReference type="RefSeq" id="XP_024370004.1">
    <property type="nucleotide sequence ID" value="XM_024514236.2"/>
</dbReference>
<feature type="transmembrane region" description="Helical" evidence="8">
    <location>
        <begin position="186"/>
        <end position="206"/>
    </location>
</feature>
<name>A0A2K1KVL9_PHYPA</name>
<dbReference type="InterPro" id="IPR013057">
    <property type="entry name" value="AA_transpt_TM"/>
</dbReference>
<dbReference type="Proteomes" id="UP000006727">
    <property type="component" value="Chromosome 3"/>
</dbReference>
<evidence type="ECO:0000313" key="10">
    <source>
        <dbReference type="EMBL" id="PNR57819.1"/>
    </source>
</evidence>
<evidence type="ECO:0000259" key="9">
    <source>
        <dbReference type="Pfam" id="PF01490"/>
    </source>
</evidence>
<comment type="subcellular location">
    <subcellularLocation>
        <location evidence="1">Membrane</location>
        <topology evidence="1">Multi-pass membrane protein</topology>
    </subcellularLocation>
</comment>
<dbReference type="Gramene" id="Pp3c3_22670V3.2">
    <property type="protein sequence ID" value="Pp3c3_22670V3.2"/>
    <property type="gene ID" value="Pp3c3_22670"/>
</dbReference>
<evidence type="ECO:0000256" key="2">
    <source>
        <dbReference type="ARBA" id="ARBA00022448"/>
    </source>
</evidence>
<feature type="transmembrane region" description="Helical" evidence="8">
    <location>
        <begin position="233"/>
        <end position="253"/>
    </location>
</feature>
<dbReference type="RefSeq" id="XP_073388609.1">
    <property type="nucleotide sequence ID" value="XM_073532508.1"/>
</dbReference>
<evidence type="ECO:0000256" key="6">
    <source>
        <dbReference type="ARBA" id="ARBA00023136"/>
    </source>
</evidence>
<dbReference type="Gramene" id="Pp3c3_22670V3.4">
    <property type="protein sequence ID" value="Pp3c3_22670V3.4"/>
    <property type="gene ID" value="Pp3c3_22670"/>
</dbReference>
<dbReference type="RefSeq" id="XP_024370002.1">
    <property type="nucleotide sequence ID" value="XM_024514234.2"/>
</dbReference>
<dbReference type="KEGG" id="ppp:112279614"/>
<keyword evidence="5 8" id="KW-1133">Transmembrane helix</keyword>
<feature type="transmembrane region" description="Helical" evidence="8">
    <location>
        <begin position="519"/>
        <end position="541"/>
    </location>
</feature>
<evidence type="ECO:0000256" key="1">
    <source>
        <dbReference type="ARBA" id="ARBA00004141"/>
    </source>
</evidence>
<reference evidence="11" key="3">
    <citation type="submission" date="2020-12" db="UniProtKB">
        <authorList>
            <consortium name="EnsemblPlants"/>
        </authorList>
    </citation>
    <scope>IDENTIFICATION</scope>
</reference>
<dbReference type="GO" id="GO:0003333">
    <property type="term" value="P:amino acid transmembrane transport"/>
    <property type="evidence" value="ECO:0000318"/>
    <property type="project" value="GO_Central"/>
</dbReference>
<dbReference type="OrthoDB" id="655540at2759"/>
<feature type="transmembrane region" description="Helical" evidence="8">
    <location>
        <begin position="374"/>
        <end position="398"/>
    </location>
</feature>
<dbReference type="GeneID" id="112279614"/>
<feature type="transmembrane region" description="Helical" evidence="8">
    <location>
        <begin position="463"/>
        <end position="482"/>
    </location>
</feature>
<dbReference type="RefSeq" id="XP_024370001.1">
    <property type="nucleotide sequence ID" value="XM_024514233.2"/>
</dbReference>
<dbReference type="Gramene" id="Pp3c3_22670V3.5">
    <property type="protein sequence ID" value="Pp3c3_22670V3.5"/>
    <property type="gene ID" value="Pp3c3_22670"/>
</dbReference>
<evidence type="ECO:0000256" key="3">
    <source>
        <dbReference type="ARBA" id="ARBA00022692"/>
    </source>
</evidence>
<feature type="transmembrane region" description="Helical" evidence="8">
    <location>
        <begin position="488"/>
        <end position="507"/>
    </location>
</feature>
<gene>
    <name evidence="11" type="primary">LOC112279614</name>
    <name evidence="10" type="ORF">PHYPA_004813</name>
</gene>
<feature type="domain" description="Amino acid transporter transmembrane" evidence="9">
    <location>
        <begin position="155"/>
        <end position="540"/>
    </location>
</feature>
<evidence type="ECO:0000256" key="5">
    <source>
        <dbReference type="ARBA" id="ARBA00022989"/>
    </source>
</evidence>
<dbReference type="FunFam" id="1.20.1740.10:FF:000047">
    <property type="entry name" value="Amino acid transporter AVT1A"/>
    <property type="match status" value="1"/>
</dbReference>
<evidence type="ECO:0000256" key="4">
    <source>
        <dbReference type="ARBA" id="ARBA00022970"/>
    </source>
</evidence>
<dbReference type="RefSeq" id="XP_024370006.1">
    <property type="nucleotide sequence ID" value="XM_024514238.2"/>
</dbReference>
<dbReference type="PANTHER" id="PTHR22950">
    <property type="entry name" value="AMINO ACID TRANSPORTER"/>
    <property type="match status" value="1"/>
</dbReference>
<evidence type="ECO:0000256" key="7">
    <source>
        <dbReference type="ARBA" id="ARBA00049662"/>
    </source>
</evidence>
<dbReference type="EnsemblPlants" id="Pp3c3_22670V3.1">
    <property type="protein sequence ID" value="Pp3c3_22670V3.1"/>
    <property type="gene ID" value="Pp3c3_22670"/>
</dbReference>
<dbReference type="PaxDb" id="3218-PP1S47_136V6.1"/>
<dbReference type="Gramene" id="Pp3c3_22670V3.6">
    <property type="protein sequence ID" value="Pp3c3_22670V3.6"/>
    <property type="gene ID" value="Pp3c3_22670"/>
</dbReference>
<feature type="transmembrane region" description="Helical" evidence="8">
    <location>
        <begin position="161"/>
        <end position="180"/>
    </location>
</feature>
<feature type="transmembrane region" description="Helical" evidence="8">
    <location>
        <begin position="299"/>
        <end position="321"/>
    </location>
</feature>
<feature type="transmembrane region" description="Helical" evidence="8">
    <location>
        <begin position="418"/>
        <end position="442"/>
    </location>
</feature>
<feature type="transmembrane region" description="Helical" evidence="8">
    <location>
        <begin position="273"/>
        <end position="292"/>
    </location>
</feature>
<evidence type="ECO:0000256" key="8">
    <source>
        <dbReference type="SAM" id="Phobius"/>
    </source>
</evidence>
<dbReference type="AlphaFoldDB" id="A0A2K1KVL9"/>
<dbReference type="GO" id="GO:0016020">
    <property type="term" value="C:membrane"/>
    <property type="evidence" value="ECO:0000318"/>
    <property type="project" value="GO_Central"/>
</dbReference>
<keyword evidence="2" id="KW-0813">Transport</keyword>
<dbReference type="Gramene" id="Pp3c3_22670V3.1">
    <property type="protein sequence ID" value="Pp3c3_22670V3.1"/>
    <property type="gene ID" value="Pp3c3_22670"/>
</dbReference>
<dbReference type="EMBL" id="ABEU02000003">
    <property type="protein sequence ID" value="PNR57819.1"/>
    <property type="molecule type" value="Genomic_DNA"/>
</dbReference>
<reference evidence="10 12" key="1">
    <citation type="journal article" date="2008" name="Science">
        <title>The Physcomitrella genome reveals evolutionary insights into the conquest of land by plants.</title>
        <authorList>
            <person name="Rensing S."/>
            <person name="Lang D."/>
            <person name="Zimmer A."/>
            <person name="Terry A."/>
            <person name="Salamov A."/>
            <person name="Shapiro H."/>
            <person name="Nishiyama T."/>
            <person name="Perroud P.-F."/>
            <person name="Lindquist E."/>
            <person name="Kamisugi Y."/>
            <person name="Tanahashi T."/>
            <person name="Sakakibara K."/>
            <person name="Fujita T."/>
            <person name="Oishi K."/>
            <person name="Shin-I T."/>
            <person name="Kuroki Y."/>
            <person name="Toyoda A."/>
            <person name="Suzuki Y."/>
            <person name="Hashimoto A."/>
            <person name="Yamaguchi K."/>
            <person name="Sugano A."/>
            <person name="Kohara Y."/>
            <person name="Fujiyama A."/>
            <person name="Anterola A."/>
            <person name="Aoki S."/>
            <person name="Ashton N."/>
            <person name="Barbazuk W.B."/>
            <person name="Barker E."/>
            <person name="Bennetzen J."/>
            <person name="Bezanilla M."/>
            <person name="Blankenship R."/>
            <person name="Cho S.H."/>
            <person name="Dutcher S."/>
            <person name="Estelle M."/>
            <person name="Fawcett J.A."/>
            <person name="Gundlach H."/>
            <person name="Hanada K."/>
            <person name="Heyl A."/>
            <person name="Hicks K.A."/>
            <person name="Hugh J."/>
            <person name="Lohr M."/>
            <person name="Mayer K."/>
            <person name="Melkozernov A."/>
            <person name="Murata T."/>
            <person name="Nelson D."/>
            <person name="Pils B."/>
            <person name="Prigge M."/>
            <person name="Reiss B."/>
            <person name="Renner T."/>
            <person name="Rombauts S."/>
            <person name="Rushton P."/>
            <person name="Sanderfoot A."/>
            <person name="Schween G."/>
            <person name="Shiu S.-H."/>
            <person name="Stueber K."/>
            <person name="Theodoulou F.L."/>
            <person name="Tu H."/>
            <person name="Van de Peer Y."/>
            <person name="Verrier P.J."/>
            <person name="Waters E."/>
            <person name="Wood A."/>
            <person name="Yang L."/>
            <person name="Cove D."/>
            <person name="Cuming A."/>
            <person name="Hasebe M."/>
            <person name="Lucas S."/>
            <person name="Mishler D.B."/>
            <person name="Reski R."/>
            <person name="Grigoriev I."/>
            <person name="Quatrano R.S."/>
            <person name="Boore J.L."/>
        </authorList>
    </citation>
    <scope>NUCLEOTIDE SEQUENCE [LARGE SCALE GENOMIC DNA]</scope>
    <source>
        <strain evidence="11 12">cv. Gransden 2004</strain>
    </source>
</reference>
<keyword evidence="12" id="KW-1185">Reference proteome</keyword>
<evidence type="ECO:0000313" key="11">
    <source>
        <dbReference type="EnsemblPlants" id="Pp3c3_22670V3.1"/>
    </source>
</evidence>
<dbReference type="RefSeq" id="XP_024370000.1">
    <property type="nucleotide sequence ID" value="XM_024514232.2"/>
</dbReference>
<proteinExistence type="inferred from homology"/>
<sequence length="548" mass="60453">MGQEFYNDNVDDEEVVHSRLQSTPQAINPGAALGRSPSSSFNASYWPQSYGRSMELYSRSTSRRSFGLTRSVRVESTNDDLDTTSSGHFAGVLERAKVDLKEPLLRDPGRFDLDNAEKYLINEEDGFQTTQGSSKSHVTSEKELGLHDDDDHVQGISFLQALFNGMNILAGVGILSTPYAAANGGWLGLGFLLMFAVVMCYTGILLRQCLDSDPYITSFPDIGEASFGKWGRWIISIMLYLELYAVSIEFLILEGDNLAQLFPNVTLTIGGRVFPPQEIFTVCAALIMLPTVWFRELRFLSYVSAGGVFASLLVVLAVGWVGVVDGVGFHHRGSFVHLDGLPLAVGLYSFCYCGHSVFPSIYSSMQDRKQFSHILVICFVLSSFMYGGVAIMGYMMFGDDVQSQVTLNLPRELPASHVAIWVTLISPLAKYALTLMPLAFALEELLPQSLTTSRKGIMLWSTVLRTLLVTSTVIVSLTLPFFGLLMAFIGSFLSVAVSVHVPCICYLRIYKGRVLRREVFIIVLIITLGLLAGFFGTYYSVKGILEIS</sequence>
<evidence type="ECO:0000313" key="12">
    <source>
        <dbReference type="Proteomes" id="UP000006727"/>
    </source>
</evidence>
<dbReference type="EnsemblPlants" id="Pp3c3_22670V3.4">
    <property type="protein sequence ID" value="Pp3c3_22670V3.4"/>
    <property type="gene ID" value="Pp3c3_22670"/>
</dbReference>
<keyword evidence="4" id="KW-0029">Amino-acid transport</keyword>
<dbReference type="Gramene" id="Pp3c3_22670V3.3">
    <property type="protein sequence ID" value="Pp3c3_22670V3.3"/>
    <property type="gene ID" value="Pp3c3_22670"/>
</dbReference>
<reference evidence="10 12" key="2">
    <citation type="journal article" date="2018" name="Plant J.">
        <title>The Physcomitrella patens chromosome-scale assembly reveals moss genome structure and evolution.</title>
        <authorList>
            <person name="Lang D."/>
            <person name="Ullrich K.K."/>
            <person name="Murat F."/>
            <person name="Fuchs J."/>
            <person name="Jenkins J."/>
            <person name="Haas F.B."/>
            <person name="Piednoel M."/>
            <person name="Gundlach H."/>
            <person name="Van Bel M."/>
            <person name="Meyberg R."/>
            <person name="Vives C."/>
            <person name="Morata J."/>
            <person name="Symeonidi A."/>
            <person name="Hiss M."/>
            <person name="Muchero W."/>
            <person name="Kamisugi Y."/>
            <person name="Saleh O."/>
            <person name="Blanc G."/>
            <person name="Decker E.L."/>
            <person name="van Gessel N."/>
            <person name="Grimwood J."/>
            <person name="Hayes R.D."/>
            <person name="Graham S.W."/>
            <person name="Gunter L.E."/>
            <person name="McDaniel S.F."/>
            <person name="Hoernstein S.N.W."/>
            <person name="Larsson A."/>
            <person name="Li F.W."/>
            <person name="Perroud P.F."/>
            <person name="Phillips J."/>
            <person name="Ranjan P."/>
            <person name="Rokshar D.S."/>
            <person name="Rothfels C.J."/>
            <person name="Schneider L."/>
            <person name="Shu S."/>
            <person name="Stevenson D.W."/>
            <person name="Thummler F."/>
            <person name="Tillich M."/>
            <person name="Villarreal Aguilar J.C."/>
            <person name="Widiez T."/>
            <person name="Wong G.K."/>
            <person name="Wymore A."/>
            <person name="Zhang Y."/>
            <person name="Zimmer A.D."/>
            <person name="Quatrano R.S."/>
            <person name="Mayer K.F.X."/>
            <person name="Goodstein D."/>
            <person name="Casacuberta J.M."/>
            <person name="Vandepoele K."/>
            <person name="Reski R."/>
            <person name="Cuming A.C."/>
            <person name="Tuskan G.A."/>
            <person name="Maumus F."/>
            <person name="Salse J."/>
            <person name="Schmutz J."/>
            <person name="Rensing S.A."/>
        </authorList>
    </citation>
    <scope>NUCLEOTIDE SEQUENCE [LARGE SCALE GENOMIC DNA]</scope>
    <source>
        <strain evidence="11 12">cv. Gransden 2004</strain>
    </source>
</reference>
<keyword evidence="6 8" id="KW-0472">Membrane</keyword>
<dbReference type="EnsemblPlants" id="Pp3c3_22670V3.5">
    <property type="protein sequence ID" value="Pp3c3_22670V3.5"/>
    <property type="gene ID" value="Pp3c3_22670"/>
</dbReference>
<dbReference type="RefSeq" id="XP_024370003.1">
    <property type="nucleotide sequence ID" value="XM_024514235.2"/>
</dbReference>
<dbReference type="EnsemblPlants" id="Pp3c3_22670V3.6">
    <property type="protein sequence ID" value="Pp3c3_22670V3.6"/>
    <property type="gene ID" value="Pp3c3_22670"/>
</dbReference>
<dbReference type="EnsemblPlants" id="Pp3c3_22670V3.3">
    <property type="protein sequence ID" value="Pp3c3_22670V3.3"/>
    <property type="gene ID" value="Pp3c3_22670"/>
</dbReference>
<keyword evidence="3 8" id="KW-0812">Transmembrane</keyword>
<dbReference type="RefSeq" id="XP_073388608.1">
    <property type="nucleotide sequence ID" value="XM_073532507.1"/>
</dbReference>
<accession>A0A2K1KVL9</accession>
<dbReference type="PANTHER" id="PTHR22950:SF692">
    <property type="entry name" value="TRANSMEMBRANE AMINO ACID TRANSPORTER FAMILY PROTEIN"/>
    <property type="match status" value="1"/>
</dbReference>
<comment type="similarity">
    <text evidence="7">Belongs to the amino acid/polyamine transporter 2 family. Amino acid/auxin permease (AAAP) (TC 2.A.18.5) subfamily.</text>
</comment>
<dbReference type="Pfam" id="PF01490">
    <property type="entry name" value="Aa_trans"/>
    <property type="match status" value="1"/>
</dbReference>